<dbReference type="SUPFAM" id="SSF81324">
    <property type="entry name" value="Voltage-gated potassium channels"/>
    <property type="match status" value="1"/>
</dbReference>
<sequence length="360" mass="38831">MAKLQPGGRGGVLSLVSLPRIASSPFKELARRGVLALLLLLVSTSLVWLDRDAYVDNTTQDGVSLVDALYYSTVTITTTGYGDITPMAPHARMINALVVTPLRIGFLVLLVGTTIEVLANEGSRSIKDNLWRRRMRNHVVVIGYGTKGRSAVNTLRRQGEQPDRIVVIDSSAAAVNEANLDGLAAFQGDATRRTLLRRAEVAKARQVIISLDRDDAAILTTLNVRQLNPTAGVIVSVREQDNVMLVRQSGASSVVTSSETVGRLLGLSAIGPELGTIMQDMLTGAEGLEVHQRLAEPDEVGKPPSSVLGERVIGLIRNGTLRRFYDQTATRVETGDELIVVRRAAPPASRDLLRAAEDES</sequence>
<keyword evidence="3" id="KW-0407">Ion channel</keyword>
<dbReference type="PANTHER" id="PTHR43833">
    <property type="entry name" value="POTASSIUM CHANNEL PROTEIN 2-RELATED-RELATED"/>
    <property type="match status" value="1"/>
</dbReference>
<dbReference type="InterPro" id="IPR013099">
    <property type="entry name" value="K_chnl_dom"/>
</dbReference>
<dbReference type="SUPFAM" id="SSF51735">
    <property type="entry name" value="NAD(P)-binding Rossmann-fold domains"/>
    <property type="match status" value="1"/>
</dbReference>
<dbReference type="InterPro" id="IPR036291">
    <property type="entry name" value="NAD(P)-bd_dom_sf"/>
</dbReference>
<dbReference type="Pfam" id="PF02254">
    <property type="entry name" value="TrkA_N"/>
    <property type="match status" value="1"/>
</dbReference>
<dbReference type="InterPro" id="IPR003148">
    <property type="entry name" value="RCK_N"/>
</dbReference>
<dbReference type="Gene3D" id="3.40.50.720">
    <property type="entry name" value="NAD(P)-binding Rossmann-like Domain"/>
    <property type="match status" value="1"/>
</dbReference>
<feature type="domain" description="RCK N-terminal" evidence="2">
    <location>
        <begin position="136"/>
        <end position="256"/>
    </location>
</feature>
<evidence type="ECO:0000313" key="4">
    <source>
        <dbReference type="Proteomes" id="UP001501521"/>
    </source>
</evidence>
<reference evidence="4" key="1">
    <citation type="journal article" date="2019" name="Int. J. Syst. Evol. Microbiol.">
        <title>The Global Catalogue of Microorganisms (GCM) 10K type strain sequencing project: providing services to taxonomists for standard genome sequencing and annotation.</title>
        <authorList>
            <consortium name="The Broad Institute Genomics Platform"/>
            <consortium name="The Broad Institute Genome Sequencing Center for Infectious Disease"/>
            <person name="Wu L."/>
            <person name="Ma J."/>
        </authorList>
    </citation>
    <scope>NUCLEOTIDE SEQUENCE [LARGE SCALE GENOMIC DNA]</scope>
    <source>
        <strain evidence="4">JCM 19125</strain>
    </source>
</reference>
<comment type="caution">
    <text evidence="3">The sequence shown here is derived from an EMBL/GenBank/DDBJ whole genome shotgun (WGS) entry which is preliminary data.</text>
</comment>
<accession>A0ABP9FI74</accession>
<gene>
    <name evidence="3" type="ORF">GCM10025789_21850</name>
</gene>
<dbReference type="EMBL" id="BAABLV010000035">
    <property type="protein sequence ID" value="GAA4902684.1"/>
    <property type="molecule type" value="Genomic_DNA"/>
</dbReference>
<dbReference type="Gene3D" id="1.10.287.70">
    <property type="match status" value="1"/>
</dbReference>
<name>A0ABP9FI74_9ACTN</name>
<organism evidence="3 4">
    <name type="scientific">Tessaracoccus lubricantis</name>
    <dbReference type="NCBI Taxonomy" id="545543"/>
    <lineage>
        <taxon>Bacteria</taxon>
        <taxon>Bacillati</taxon>
        <taxon>Actinomycetota</taxon>
        <taxon>Actinomycetes</taxon>
        <taxon>Propionibacteriales</taxon>
        <taxon>Propionibacteriaceae</taxon>
        <taxon>Tessaracoccus</taxon>
    </lineage>
</organism>
<proteinExistence type="predicted"/>
<evidence type="ECO:0000313" key="3">
    <source>
        <dbReference type="EMBL" id="GAA4902684.1"/>
    </source>
</evidence>
<dbReference type="GO" id="GO:0034220">
    <property type="term" value="P:monoatomic ion transmembrane transport"/>
    <property type="evidence" value="ECO:0007669"/>
    <property type="project" value="UniProtKB-KW"/>
</dbReference>
<evidence type="ECO:0000259" key="2">
    <source>
        <dbReference type="PROSITE" id="PS51201"/>
    </source>
</evidence>
<keyword evidence="3" id="KW-0406">Ion transport</keyword>
<dbReference type="Proteomes" id="UP001501521">
    <property type="component" value="Unassembled WGS sequence"/>
</dbReference>
<dbReference type="Pfam" id="PF07885">
    <property type="entry name" value="Ion_trans_2"/>
    <property type="match status" value="1"/>
</dbReference>
<comment type="subcellular location">
    <subcellularLocation>
        <location evidence="1">Cell membrane</location>
        <topology evidence="1">Multi-pass membrane protein</topology>
    </subcellularLocation>
</comment>
<dbReference type="PANTHER" id="PTHR43833:SF9">
    <property type="entry name" value="POTASSIUM CHANNEL PROTEIN YUGO-RELATED"/>
    <property type="match status" value="1"/>
</dbReference>
<dbReference type="PROSITE" id="PS51201">
    <property type="entry name" value="RCK_N"/>
    <property type="match status" value="1"/>
</dbReference>
<keyword evidence="4" id="KW-1185">Reference proteome</keyword>
<protein>
    <submittedName>
        <fullName evidence="3">Potassium channel family protein</fullName>
    </submittedName>
</protein>
<keyword evidence="3" id="KW-0813">Transport</keyword>
<dbReference type="InterPro" id="IPR050721">
    <property type="entry name" value="Trk_Ktr_HKT_K-transport"/>
</dbReference>
<dbReference type="RefSeq" id="WP_345582756.1">
    <property type="nucleotide sequence ID" value="NZ_BAABLV010000035.1"/>
</dbReference>
<evidence type="ECO:0000256" key="1">
    <source>
        <dbReference type="ARBA" id="ARBA00004651"/>
    </source>
</evidence>